<dbReference type="InterPro" id="IPR036770">
    <property type="entry name" value="Ankyrin_rpt-contain_sf"/>
</dbReference>
<dbReference type="Proteomes" id="UP001627154">
    <property type="component" value="Unassembled WGS sequence"/>
</dbReference>
<protein>
    <submittedName>
        <fullName evidence="4">Uncharacterized protein</fullName>
    </submittedName>
</protein>
<evidence type="ECO:0000313" key="4">
    <source>
        <dbReference type="EMBL" id="KAL3402391.1"/>
    </source>
</evidence>
<keyword evidence="5" id="KW-1185">Reference proteome</keyword>
<evidence type="ECO:0000256" key="2">
    <source>
        <dbReference type="ARBA" id="ARBA00023043"/>
    </source>
</evidence>
<evidence type="ECO:0000256" key="1">
    <source>
        <dbReference type="ARBA" id="ARBA00022737"/>
    </source>
</evidence>
<organism evidence="4 5">
    <name type="scientific">Trichogramma kaykai</name>
    <dbReference type="NCBI Taxonomy" id="54128"/>
    <lineage>
        <taxon>Eukaryota</taxon>
        <taxon>Metazoa</taxon>
        <taxon>Ecdysozoa</taxon>
        <taxon>Arthropoda</taxon>
        <taxon>Hexapoda</taxon>
        <taxon>Insecta</taxon>
        <taxon>Pterygota</taxon>
        <taxon>Neoptera</taxon>
        <taxon>Endopterygota</taxon>
        <taxon>Hymenoptera</taxon>
        <taxon>Apocrita</taxon>
        <taxon>Proctotrupomorpha</taxon>
        <taxon>Chalcidoidea</taxon>
        <taxon>Trichogrammatidae</taxon>
        <taxon>Trichogramma</taxon>
    </lineage>
</organism>
<reference evidence="4 5" key="1">
    <citation type="journal article" date="2024" name="bioRxiv">
        <title>A reference genome for Trichogramma kaykai: A tiny desert-dwelling parasitoid wasp with competing sex-ratio distorters.</title>
        <authorList>
            <person name="Culotta J."/>
            <person name="Lindsey A.R."/>
        </authorList>
    </citation>
    <scope>NUCLEOTIDE SEQUENCE [LARGE SCALE GENOMIC DNA]</scope>
    <source>
        <strain evidence="4 5">KSX58</strain>
    </source>
</reference>
<comment type="caution">
    <text evidence="4">The sequence shown here is derived from an EMBL/GenBank/DDBJ whole genome shotgun (WGS) entry which is preliminary data.</text>
</comment>
<keyword evidence="2 3" id="KW-0040">ANK repeat</keyword>
<dbReference type="PROSITE" id="PS50297">
    <property type="entry name" value="ANK_REP_REGION"/>
    <property type="match status" value="3"/>
</dbReference>
<gene>
    <name evidence="4" type="ORF">TKK_004659</name>
</gene>
<dbReference type="PRINTS" id="PR01415">
    <property type="entry name" value="ANKYRIN"/>
</dbReference>
<sequence length="535" mass="59823">MFNSLMFNIFQHDDELKTIEIIDAYLEAGGDIDAIIKSASPCWCGYTALHFAVAFKRLRVVRHLLERNATCEARNAKGLTALDVALSPGNLAFGDLYVYDNDSWDRRADSSSELAEVEETSAKAEISRLVEERCLGTHFYRYLDRMHLGCARGCRDLVDAARINEPVDPRSPVWAGWTPLHIAANFEQSELIGWLLDRGANPWLCDARNNTPLHLLSIRRRALYEPRLFQLEAEPSTQGHAGLTHFHIACLYSPRSLPIVGEYLRLGHSPDSPASSHSMEYTGLHYAVLRNSPELARLLLDHGADVDARDAYGRSALYLSLQCRGVGGVGGVGGGNRDDLLEALLEAGADVGSIGDGARSSIAYVKQASPLAWSFLSHVQRRRVLGDVASREVDIHYERLAERCRHFDEAGFRRACEDELERLDALGLRRLARERRPNKLARYSLNARLQFVVEEEDGGGFAEKFPIYGNVVRYKLARGKKRRPLLEEAKRTLTRLYRLSSVGGALPDVCAEEILGHLKDRELRIFARTVLGSNS</sequence>
<dbReference type="SUPFAM" id="SSF48403">
    <property type="entry name" value="Ankyrin repeat"/>
    <property type="match status" value="2"/>
</dbReference>
<feature type="repeat" description="ANK" evidence="3">
    <location>
        <begin position="44"/>
        <end position="76"/>
    </location>
</feature>
<evidence type="ECO:0000256" key="3">
    <source>
        <dbReference type="PROSITE-ProRule" id="PRU00023"/>
    </source>
</evidence>
<feature type="repeat" description="ANK" evidence="3">
    <location>
        <begin position="279"/>
        <end position="311"/>
    </location>
</feature>
<name>A0ABD2XB91_9HYME</name>
<dbReference type="Pfam" id="PF12796">
    <property type="entry name" value="Ank_2"/>
    <property type="match status" value="1"/>
</dbReference>
<dbReference type="Pfam" id="PF00023">
    <property type="entry name" value="Ank"/>
    <property type="match status" value="1"/>
</dbReference>
<proteinExistence type="predicted"/>
<dbReference type="PANTHER" id="PTHR24171">
    <property type="entry name" value="ANKYRIN REPEAT DOMAIN-CONTAINING PROTEIN 39-RELATED"/>
    <property type="match status" value="1"/>
</dbReference>
<dbReference type="SMART" id="SM00248">
    <property type="entry name" value="ANK"/>
    <property type="match status" value="5"/>
</dbReference>
<dbReference type="AlphaFoldDB" id="A0ABD2XB91"/>
<evidence type="ECO:0000313" key="5">
    <source>
        <dbReference type="Proteomes" id="UP001627154"/>
    </source>
</evidence>
<dbReference type="InterPro" id="IPR002110">
    <property type="entry name" value="Ankyrin_rpt"/>
</dbReference>
<dbReference type="PANTHER" id="PTHR24171:SF11">
    <property type="entry name" value="26S PROTEASOME NON-ATPASE REGULATORY SUBUNIT 10"/>
    <property type="match status" value="1"/>
</dbReference>
<dbReference type="Pfam" id="PF13857">
    <property type="entry name" value="Ank_5"/>
    <property type="match status" value="1"/>
</dbReference>
<accession>A0ABD2XB91</accession>
<keyword evidence="1" id="KW-0677">Repeat</keyword>
<dbReference type="PROSITE" id="PS50088">
    <property type="entry name" value="ANK_REPEAT"/>
    <property type="match status" value="3"/>
</dbReference>
<feature type="repeat" description="ANK" evidence="3">
    <location>
        <begin position="175"/>
        <end position="207"/>
    </location>
</feature>
<dbReference type="Gene3D" id="1.25.40.20">
    <property type="entry name" value="Ankyrin repeat-containing domain"/>
    <property type="match status" value="2"/>
</dbReference>
<dbReference type="EMBL" id="JBJJXI010000035">
    <property type="protein sequence ID" value="KAL3402391.1"/>
    <property type="molecule type" value="Genomic_DNA"/>
</dbReference>